<gene>
    <name evidence="2" type="ORF">BSOLF_2809</name>
</gene>
<dbReference type="Gene3D" id="3.40.50.1820">
    <property type="entry name" value="alpha/beta hydrolase"/>
    <property type="match status" value="1"/>
</dbReference>
<feature type="chain" id="PRO_5015309120" evidence="1">
    <location>
        <begin position="38"/>
        <end position="470"/>
    </location>
</feature>
<dbReference type="SUPFAM" id="SSF53474">
    <property type="entry name" value="alpha/beta-Hydrolases"/>
    <property type="match status" value="1"/>
</dbReference>
<reference evidence="3" key="1">
    <citation type="journal article" date="2018" name="Sci. Rep.">
        <title>Lignite coal burning seam in the remote Altai Mountains harbors a hydrogen-driven thermophilic microbial community.</title>
        <authorList>
            <person name="Kadnikov V.V."/>
            <person name="Mardanov A.V."/>
            <person name="Ivasenko D.A."/>
            <person name="Antsiferov D.V."/>
            <person name="Beletsky A.V."/>
            <person name="Karnachuk O.V."/>
            <person name="Ravin N.V."/>
        </authorList>
    </citation>
    <scope>NUCLEOTIDE SEQUENCE [LARGE SCALE GENOMIC DNA]</scope>
</reference>
<comment type="caution">
    <text evidence="2">The sequence shown here is derived from an EMBL/GenBank/DDBJ whole genome shotgun (WGS) entry which is preliminary data.</text>
</comment>
<dbReference type="InterPro" id="IPR029058">
    <property type="entry name" value="AB_hydrolase_fold"/>
</dbReference>
<dbReference type="Pfam" id="PF01674">
    <property type="entry name" value="Lipase_2"/>
    <property type="match status" value="1"/>
</dbReference>
<keyword evidence="1" id="KW-0732">Signal</keyword>
<proteinExistence type="predicted"/>
<dbReference type="Proteomes" id="UP000244338">
    <property type="component" value="Unassembled WGS sequence"/>
</dbReference>
<dbReference type="InterPro" id="IPR002918">
    <property type="entry name" value="Lipase_EstA/Esterase_EstB"/>
</dbReference>
<dbReference type="AlphaFoldDB" id="A0A2R6Y1V4"/>
<organism evidence="2 3">
    <name type="scientific">Candidatus Carbonibacillus altaicus</name>
    <dbReference type="NCBI Taxonomy" id="2163959"/>
    <lineage>
        <taxon>Bacteria</taxon>
        <taxon>Bacillati</taxon>
        <taxon>Bacillota</taxon>
        <taxon>Bacilli</taxon>
        <taxon>Bacillales</taxon>
        <taxon>Candidatus Carbonibacillus</taxon>
    </lineage>
</organism>
<feature type="signal peptide" evidence="1">
    <location>
        <begin position="1"/>
        <end position="37"/>
    </location>
</feature>
<accession>A0A2R6Y1V4</accession>
<keyword evidence="2" id="KW-0808">Transferase</keyword>
<evidence type="ECO:0000313" key="3">
    <source>
        <dbReference type="Proteomes" id="UP000244338"/>
    </source>
</evidence>
<dbReference type="GO" id="GO:0016740">
    <property type="term" value="F:transferase activity"/>
    <property type="evidence" value="ECO:0007669"/>
    <property type="project" value="UniProtKB-KW"/>
</dbReference>
<protein>
    <submittedName>
        <fullName evidence="2">Putative acetyltransferases and hydrolases with the alpha/beta hydrolase fold</fullName>
    </submittedName>
</protein>
<sequence>MTMVLKRIRRFNLFLTFVLSFALSVCGFSLSPKPVQAASPMLIATVADPQPWSRVELWGDSTPQMVNGQEKLVKFSLPANNKVRSWFPADIFVKDGSSSSSNDYQFGDYGHLKSNRYFLIGYGPKWDTGTKSVPVLLVHGAGDDMNRAWAHPWDQQTPASIGKVGLMQYLSDRGFKVFAISFPHTQGNNLVHAELIADAIEVIKFRTGATQVDIVAHSKGNLAAAAYLSSLNNEWSDTTWMTDYRGDVRKYVSVAAPFKGLDTMFRYYTANLDVISNNKNGPLAFYKAYIYYAYRNYTRWDMTDKYGGNYFEGQTQLLWNWVDDTANPVGFNSDSWTAADGNDTMYKLYYGGSSLYVSSEGIDSAIANANGKNGTGNFIGTLNNKGIDPNVTIYNLYGTNQTLSYAFGWWPIGEKAAASDGLLFVRSATYTAGITRRGAHVAAQQGYDYNHLDIARETSALNWIEQRLAQ</sequence>
<evidence type="ECO:0000256" key="1">
    <source>
        <dbReference type="SAM" id="SignalP"/>
    </source>
</evidence>
<dbReference type="GO" id="GO:0016042">
    <property type="term" value="P:lipid catabolic process"/>
    <property type="evidence" value="ECO:0007669"/>
    <property type="project" value="InterPro"/>
</dbReference>
<evidence type="ECO:0000313" key="2">
    <source>
        <dbReference type="EMBL" id="PTQ56659.1"/>
    </source>
</evidence>
<keyword evidence="2" id="KW-0378">Hydrolase</keyword>
<name>A0A2R6Y1V4_9BACL</name>
<dbReference type="GO" id="GO:0016787">
    <property type="term" value="F:hydrolase activity"/>
    <property type="evidence" value="ECO:0007669"/>
    <property type="project" value="UniProtKB-KW"/>
</dbReference>
<dbReference type="EMBL" id="PEBX01000022">
    <property type="protein sequence ID" value="PTQ56659.1"/>
    <property type="molecule type" value="Genomic_DNA"/>
</dbReference>